<keyword evidence="2" id="KW-0862">Zinc</keyword>
<comment type="caution">
    <text evidence="6">The sequence shown here is derived from an EMBL/GenBank/DDBJ whole genome shotgun (WGS) entry which is preliminary data.</text>
</comment>
<dbReference type="Pfam" id="PF04434">
    <property type="entry name" value="SWIM"/>
    <property type="match status" value="1"/>
</dbReference>
<dbReference type="Proteomes" id="UP000603141">
    <property type="component" value="Unassembled WGS sequence"/>
</dbReference>
<dbReference type="SMART" id="SM00487">
    <property type="entry name" value="DEXDc"/>
    <property type="match status" value="1"/>
</dbReference>
<dbReference type="Gene3D" id="3.40.50.10810">
    <property type="entry name" value="Tandem AAA-ATPase domain"/>
    <property type="match status" value="1"/>
</dbReference>
<evidence type="ECO:0000256" key="1">
    <source>
        <dbReference type="ARBA" id="ARBA00022801"/>
    </source>
</evidence>
<dbReference type="PROSITE" id="PS50966">
    <property type="entry name" value="ZF_SWIM"/>
    <property type="match status" value="1"/>
</dbReference>
<evidence type="ECO:0000259" key="3">
    <source>
        <dbReference type="PROSITE" id="PS50966"/>
    </source>
</evidence>
<name>A0A934VRT9_9BACT</name>
<keyword evidence="2" id="KW-0479">Metal-binding</keyword>
<dbReference type="CDD" id="cd18793">
    <property type="entry name" value="SF2_C_SNF"/>
    <property type="match status" value="1"/>
</dbReference>
<dbReference type="InterPro" id="IPR038718">
    <property type="entry name" value="SNF2-like_sf"/>
</dbReference>
<dbReference type="GO" id="GO:0016787">
    <property type="term" value="F:hydrolase activity"/>
    <property type="evidence" value="ECO:0007669"/>
    <property type="project" value="UniProtKB-KW"/>
</dbReference>
<evidence type="ECO:0000313" key="6">
    <source>
        <dbReference type="EMBL" id="MBK1883566.1"/>
    </source>
</evidence>
<dbReference type="AlphaFoldDB" id="A0A934VRT9"/>
<organism evidence="6 7">
    <name type="scientific">Luteolibacter pohnpeiensis</name>
    <dbReference type="NCBI Taxonomy" id="454153"/>
    <lineage>
        <taxon>Bacteria</taxon>
        <taxon>Pseudomonadati</taxon>
        <taxon>Verrucomicrobiota</taxon>
        <taxon>Verrucomicrobiia</taxon>
        <taxon>Verrucomicrobiales</taxon>
        <taxon>Verrucomicrobiaceae</taxon>
        <taxon>Luteolibacter</taxon>
    </lineage>
</organism>
<feature type="domain" description="Helicase ATP-binding" evidence="4">
    <location>
        <begin position="684"/>
        <end position="845"/>
    </location>
</feature>
<dbReference type="SMART" id="SM00490">
    <property type="entry name" value="HELICc"/>
    <property type="match status" value="1"/>
</dbReference>
<dbReference type="InterPro" id="IPR001650">
    <property type="entry name" value="Helicase_C-like"/>
</dbReference>
<dbReference type="PANTHER" id="PTHR10799">
    <property type="entry name" value="SNF2/RAD54 HELICASE FAMILY"/>
    <property type="match status" value="1"/>
</dbReference>
<dbReference type="GO" id="GO:0008270">
    <property type="term" value="F:zinc ion binding"/>
    <property type="evidence" value="ECO:0007669"/>
    <property type="project" value="UniProtKB-KW"/>
</dbReference>
<dbReference type="RefSeq" id="WP_200271836.1">
    <property type="nucleotide sequence ID" value="NZ_JAENIJ010000023.1"/>
</dbReference>
<proteinExistence type="predicted"/>
<keyword evidence="2" id="KW-0863">Zinc-finger</keyword>
<reference evidence="6" key="1">
    <citation type="submission" date="2021-01" db="EMBL/GenBank/DDBJ databases">
        <title>Modified the classification status of verrucomicrobia.</title>
        <authorList>
            <person name="Feng X."/>
        </authorList>
    </citation>
    <scope>NUCLEOTIDE SEQUENCE</scope>
    <source>
        <strain evidence="6">KCTC 22041</strain>
    </source>
</reference>
<dbReference type="InterPro" id="IPR000330">
    <property type="entry name" value="SNF2_N"/>
</dbReference>
<dbReference type="GO" id="GO:0005524">
    <property type="term" value="F:ATP binding"/>
    <property type="evidence" value="ECO:0007669"/>
    <property type="project" value="InterPro"/>
</dbReference>
<evidence type="ECO:0000259" key="4">
    <source>
        <dbReference type="PROSITE" id="PS51192"/>
    </source>
</evidence>
<dbReference type="InterPro" id="IPR007527">
    <property type="entry name" value="Znf_SWIM"/>
</dbReference>
<keyword evidence="7" id="KW-1185">Reference proteome</keyword>
<dbReference type="SUPFAM" id="SSF52540">
    <property type="entry name" value="P-loop containing nucleoside triphosphate hydrolases"/>
    <property type="match status" value="2"/>
</dbReference>
<dbReference type="PROSITE" id="PS51194">
    <property type="entry name" value="HELICASE_CTER"/>
    <property type="match status" value="1"/>
</dbReference>
<dbReference type="InterPro" id="IPR014001">
    <property type="entry name" value="Helicase_ATP-bd"/>
</dbReference>
<dbReference type="EMBL" id="JAENIJ010000023">
    <property type="protein sequence ID" value="MBK1883566.1"/>
    <property type="molecule type" value="Genomic_DNA"/>
</dbReference>
<dbReference type="Pfam" id="PF00271">
    <property type="entry name" value="Helicase_C"/>
    <property type="match status" value="1"/>
</dbReference>
<dbReference type="InterPro" id="IPR027417">
    <property type="entry name" value="P-loop_NTPase"/>
</dbReference>
<accession>A0A934VRT9</accession>
<dbReference type="InterPro" id="IPR049730">
    <property type="entry name" value="SNF2/RAD54-like_C"/>
</dbReference>
<gene>
    <name evidence="6" type="ORF">JIN85_14170</name>
</gene>
<evidence type="ECO:0000259" key="5">
    <source>
        <dbReference type="PROSITE" id="PS51194"/>
    </source>
</evidence>
<keyword evidence="1" id="KW-0378">Hydrolase</keyword>
<dbReference type="Pfam" id="PF00176">
    <property type="entry name" value="SNF2-rel_dom"/>
    <property type="match status" value="1"/>
</dbReference>
<dbReference type="Gene3D" id="3.40.50.300">
    <property type="entry name" value="P-loop containing nucleotide triphosphate hydrolases"/>
    <property type="match status" value="1"/>
</dbReference>
<feature type="domain" description="Helicase C-terminal" evidence="5">
    <location>
        <begin position="974"/>
        <end position="1132"/>
    </location>
</feature>
<dbReference type="PROSITE" id="PS51192">
    <property type="entry name" value="HELICASE_ATP_BIND_1"/>
    <property type="match status" value="1"/>
</dbReference>
<protein>
    <submittedName>
        <fullName evidence="6">SWIM zinc finger family protein</fullName>
    </submittedName>
</protein>
<feature type="domain" description="SWIM-type" evidence="3">
    <location>
        <begin position="72"/>
        <end position="110"/>
    </location>
</feature>
<dbReference type="CDD" id="cd18012">
    <property type="entry name" value="DEXQc_arch_SWI2_SNF2"/>
    <property type="match status" value="1"/>
</dbReference>
<evidence type="ECO:0000313" key="7">
    <source>
        <dbReference type="Proteomes" id="UP000603141"/>
    </source>
</evidence>
<evidence type="ECO:0000256" key="2">
    <source>
        <dbReference type="PROSITE-ProRule" id="PRU00325"/>
    </source>
</evidence>
<sequence length="1138" mass="127372">MKINFLERLQPLGSLRDYMFSESWQREFDGGSLARGNYYAYLGKVISITIDLPEKTGIEIAAKVSGSGRRPYDVSISLRPRKETWATVSSCSCPVGYQCKHAVAAMAEITKAWQALPAPEQIEFADDVSISSTRVWLEKLYANSAKTTSPSTGRHDRFLAYCLEEAEALVGGELELVLRQARFPRDQNDSPMVESSRAAPNLSKPPKYLAAEDHALVTTYQHLQLISGQSDGVRIRTIGSASLLDRMEATGRLFLQLSNGTYHALSAGPPKQGKPGWKLLTDGRMQPCLELLDPDGAAVLGTDLPRYLDRIHGQIGKIESQFSEALLQTWQNGPSITQDLAPQVSSALAEISEATADSELPAPLKIESRTVKARPVPRLHVSLHQVRTLPRANSDREPIIAAELSFRYEDSPQLPAYYTRPTSEKQVVVQTEGKRTIYRRNESAEDEHLETLSYYDFVPLSEILNPNLLDPENEEIFVPIEYFDEPDTAWFELIHSDCFEDLKKNGWEIIIDSDLGLELTHIESFAPHLEQEQVDGIDWFRFDYTFETEGQTFSLIPLIARYLQQTHTFLSPEDIAEDEFLAFPSPHQNGGFISFPKRRFLEVVESIRHLYDKPASTNGLLLHRLEAADLALTIPEKDSDATIRSLRNLGKRLSEIKSLPAAVLPKDLKAKLRPYQLDGYRWLQFLASQDLHGILADDMGLGKTLQTLGHLLAQSAPEQSGGLPSLVIAPTSVVSNWQSEAARFTPSLKVLLLQGPARKSLFAEIQHADLVITSYPLIVRDFEDLKELQWNCLVLDEAQHIKNPKSNTAQTLYQVQARHRLCLSGTPMENHLGELWSLMRFLMPGFLGSSEHFNKSFRTPIERQQDGNAQAALNRRVGPLLLRRTKDEVATDLPEKTEIIHSIPLTTKQADLYESVRAAMDSRIRDAISDKGLNRSQIVVLDALLKLRQICCHPILLDTPAARKAGPSAKLDFLTKDLLPTLLEEGRKILIFSQFTTMLELIEQHLAKEKTPYLKLTGATPATERAKLVKAFQSGKAPLFLISLKAGGTGLNLTAADTVIHYDPWWNPAAEAQATDRAHRIGQEKPVFVHKLICKGSIEERIQQLQQRKSNLVKALLSEEVSKLKIDSDTLSQLLAPM</sequence>
<dbReference type="FunFam" id="3.40.50.300:FF:000533">
    <property type="entry name" value="Helicase, Snf2 family"/>
    <property type="match status" value="1"/>
</dbReference>